<proteinExistence type="predicted"/>
<accession>A0ABM4BZC1</accession>
<dbReference type="PANTHER" id="PTHR45749">
    <property type="match status" value="1"/>
</dbReference>
<evidence type="ECO:0000313" key="3">
    <source>
        <dbReference type="RefSeq" id="XP_065654591.1"/>
    </source>
</evidence>
<feature type="compositionally biased region" description="Basic and acidic residues" evidence="1">
    <location>
        <begin position="62"/>
        <end position="76"/>
    </location>
</feature>
<dbReference type="PANTHER" id="PTHR45749:SF37">
    <property type="entry name" value="OS05G0311600 PROTEIN"/>
    <property type="match status" value="1"/>
</dbReference>
<dbReference type="RefSeq" id="XP_065654591.1">
    <property type="nucleotide sequence ID" value="XM_065798519.1"/>
</dbReference>
<sequence>MNSHAEGRKTSKKKTKELSKAAASPYQIEVTTLLKKTTTELVEPENSHGELQNQDKVGIGRQRKDNTEKQKSDAKDSEILTENLVRKVEDFSEIDKKTVTEMEELVLRLGLMSIGVAIRGDNDEEFNIYQFNFDKNKDDKALEMLMIENHYVLPHDILQKLEQLLPLEARRHIVELIKDKHFYSLLVDESSDIAKKEQISFNIRTSSDNYEVNEDFIGVYECVNGLSSDALVAYIENILLRCNLEYTKVAGISLDRVLVIKCLAANLKNILGQQAQYFHCMAHCSELIVKDTYAISSLLSDSFEHIQSVLPFSNKSSLMQYIKKYILHETESDEYRVLRLKSIPMTSWTTRTKAVQVVLEKIAELQNLSKQLQEINLTSDVAVFCNRNASQRFAELRSDKEFNRILKATKKILGNKQDNESETEITQR</sequence>
<dbReference type="Proteomes" id="UP001652625">
    <property type="component" value="Chromosome 06"/>
</dbReference>
<dbReference type="InterPro" id="IPR012337">
    <property type="entry name" value="RNaseH-like_sf"/>
</dbReference>
<feature type="region of interest" description="Disordered" evidence="1">
    <location>
        <begin position="39"/>
        <end position="76"/>
    </location>
</feature>
<reference evidence="3" key="1">
    <citation type="submission" date="2025-08" db="UniProtKB">
        <authorList>
            <consortium name="RefSeq"/>
        </authorList>
    </citation>
    <scope>IDENTIFICATION</scope>
</reference>
<dbReference type="SUPFAM" id="SSF53098">
    <property type="entry name" value="Ribonuclease H-like"/>
    <property type="match status" value="1"/>
</dbReference>
<gene>
    <name evidence="3" type="primary">LOC136081220</name>
</gene>
<evidence type="ECO:0000256" key="1">
    <source>
        <dbReference type="SAM" id="MobiDB-lite"/>
    </source>
</evidence>
<organism evidence="2 3">
    <name type="scientific">Hydra vulgaris</name>
    <name type="common">Hydra</name>
    <name type="synonym">Hydra attenuata</name>
    <dbReference type="NCBI Taxonomy" id="6087"/>
    <lineage>
        <taxon>Eukaryota</taxon>
        <taxon>Metazoa</taxon>
        <taxon>Cnidaria</taxon>
        <taxon>Hydrozoa</taxon>
        <taxon>Hydroidolina</taxon>
        <taxon>Anthoathecata</taxon>
        <taxon>Aplanulata</taxon>
        <taxon>Hydridae</taxon>
        <taxon>Hydra</taxon>
    </lineage>
</organism>
<dbReference type="GeneID" id="136081220"/>
<protein>
    <submittedName>
        <fullName evidence="3">52 kDa repressor of the inhibitor of the protein kinase-like</fullName>
    </submittedName>
</protein>
<feature type="region of interest" description="Disordered" evidence="1">
    <location>
        <begin position="1"/>
        <end position="24"/>
    </location>
</feature>
<name>A0ABM4BZC1_HYDVU</name>
<evidence type="ECO:0000313" key="2">
    <source>
        <dbReference type="Proteomes" id="UP001652625"/>
    </source>
</evidence>
<keyword evidence="2" id="KW-1185">Reference proteome</keyword>